<reference evidence="3" key="1">
    <citation type="submission" date="2018-02" db="EMBL/GenBank/DDBJ databases">
        <title>Genome sequencing of Solimonas sp. HR-BB.</title>
        <authorList>
            <person name="Lee Y."/>
            <person name="Jeon C.O."/>
        </authorList>
    </citation>
    <scope>NUCLEOTIDE SEQUENCE [LARGE SCALE GENOMIC DNA]</scope>
    <source>
        <strain evidence="3">HR-U</strain>
    </source>
</reference>
<feature type="compositionally biased region" description="Acidic residues" evidence="1">
    <location>
        <begin position="165"/>
        <end position="178"/>
    </location>
</feature>
<dbReference type="Proteomes" id="UP000239590">
    <property type="component" value="Unassembled WGS sequence"/>
</dbReference>
<evidence type="ECO:0008006" key="4">
    <source>
        <dbReference type="Google" id="ProtNLM"/>
    </source>
</evidence>
<dbReference type="AlphaFoldDB" id="A0A2S7IK65"/>
<accession>A0A2S7IK65</accession>
<evidence type="ECO:0000256" key="1">
    <source>
        <dbReference type="SAM" id="MobiDB-lite"/>
    </source>
</evidence>
<dbReference type="PROSITE" id="PS51257">
    <property type="entry name" value="PROKAR_LIPOPROTEIN"/>
    <property type="match status" value="1"/>
</dbReference>
<keyword evidence="3" id="KW-1185">Reference proteome</keyword>
<gene>
    <name evidence="2" type="ORF">C5O19_00225</name>
</gene>
<evidence type="ECO:0000313" key="3">
    <source>
        <dbReference type="Proteomes" id="UP000239590"/>
    </source>
</evidence>
<comment type="caution">
    <text evidence="2">The sequence shown here is derived from an EMBL/GenBank/DDBJ whole genome shotgun (WGS) entry which is preliminary data.</text>
</comment>
<protein>
    <recommendedName>
        <fullName evidence="4">Type 1 periplasmic binding fold superfamily protein</fullName>
    </recommendedName>
</protein>
<proteinExistence type="predicted"/>
<dbReference type="RefSeq" id="WP_104709404.1">
    <property type="nucleotide sequence ID" value="NZ_PTRA01000001.1"/>
</dbReference>
<dbReference type="OrthoDB" id="713689at2"/>
<name>A0A2S7IK65_9BACT</name>
<sequence length="178" mass="19689">MQKKFWLYLPLLALVTLASCKKEDDPEPDENELITTVELTLTGNGTSKVYTWKDVDGEGGNAPVIDSIVLAKDQTYTYALRFLDESKSPVENVTEEIKERDYEHLVVMTPSPVGSMTVTITDKDRNNRPVGLVGEIKTQATAVKGKLKVQLRHQPGVKDGSPIPGDDDANVDFDVEIK</sequence>
<organism evidence="2 3">
    <name type="scientific">Siphonobacter curvatus</name>
    <dbReference type="NCBI Taxonomy" id="2094562"/>
    <lineage>
        <taxon>Bacteria</taxon>
        <taxon>Pseudomonadati</taxon>
        <taxon>Bacteroidota</taxon>
        <taxon>Cytophagia</taxon>
        <taxon>Cytophagales</taxon>
        <taxon>Cytophagaceae</taxon>
        <taxon>Siphonobacter</taxon>
    </lineage>
</organism>
<feature type="region of interest" description="Disordered" evidence="1">
    <location>
        <begin position="153"/>
        <end position="178"/>
    </location>
</feature>
<evidence type="ECO:0000313" key="2">
    <source>
        <dbReference type="EMBL" id="PQA58151.1"/>
    </source>
</evidence>
<dbReference type="EMBL" id="PTRA01000001">
    <property type="protein sequence ID" value="PQA58151.1"/>
    <property type="molecule type" value="Genomic_DNA"/>
</dbReference>